<dbReference type="OrthoDB" id="6261922at2759"/>
<dbReference type="PROSITE" id="PS50240">
    <property type="entry name" value="TRYPSIN_DOM"/>
    <property type="match status" value="1"/>
</dbReference>
<dbReference type="InterPro" id="IPR043504">
    <property type="entry name" value="Peptidase_S1_PA_chymotrypsin"/>
</dbReference>
<dbReference type="InterPro" id="IPR018114">
    <property type="entry name" value="TRYPSIN_HIS"/>
</dbReference>
<evidence type="ECO:0000256" key="2">
    <source>
        <dbReference type="ARBA" id="ARBA00022525"/>
    </source>
</evidence>
<keyword evidence="10" id="KW-1185">Reference proteome</keyword>
<dbReference type="AlphaFoldDB" id="A0A9N9ML88"/>
<keyword evidence="7" id="KW-0732">Signal</keyword>
<feature type="chain" id="PRO_5040310742" description="Phenoloxidase-activating factor 2" evidence="7">
    <location>
        <begin position="19"/>
        <end position="404"/>
    </location>
</feature>
<dbReference type="Gene3D" id="2.40.10.10">
    <property type="entry name" value="Trypsin-like serine proteases"/>
    <property type="match status" value="1"/>
</dbReference>
<reference evidence="9" key="1">
    <citation type="submission" date="2022-01" db="EMBL/GenBank/DDBJ databases">
        <authorList>
            <person name="King R."/>
        </authorList>
    </citation>
    <scope>NUCLEOTIDE SEQUENCE</scope>
</reference>
<dbReference type="PROSITE" id="PS00134">
    <property type="entry name" value="TRYPSIN_HIS"/>
    <property type="match status" value="1"/>
</dbReference>
<dbReference type="Proteomes" id="UP001152799">
    <property type="component" value="Chromosome 2"/>
</dbReference>
<dbReference type="Pfam" id="PF18322">
    <property type="entry name" value="CLIP_1"/>
    <property type="match status" value="1"/>
</dbReference>
<gene>
    <name evidence="9" type="ORF">CEUTPL_LOCUS5946</name>
</gene>
<sequence>MMLHLLTFLLVCYLYVECQPIAQGPFSVKQLFAQANTNKIKAILSRKFEEIFNHPSDKSTSTFVGIPGTGSCTCVPYYLCDNGIINTNGKGLIDVRSQDSVCETSWEVCCEEGDQVDNPIVPPPGPNTQVGCGYRNSDGLGFRVLGNVETQFAEFPWMVLVLREEKNATGSVYAYQCGGGLIHPQMVVTAAHCVYGKNKAFKVRAGEWDTLHVLELYPYQERKVQEIIVHNQYYAGASYSDIALLYLESSFDDAANVKTICLPPQAQTLESGDCYAAGWGKDVFGREGKSDGILKKIDLPIVPNKKCQEQLRRTRLGEFFELHSSFICAGGVPGKDTCKGDGGSFLVCPIPGQKNRYFQMGIVAWGIGCGEDNVPAVYVNVPKFRDWIDWQMRAYNLEISSYQY</sequence>
<keyword evidence="3" id="KW-1015">Disulfide bond</keyword>
<feature type="domain" description="Peptidase S1" evidence="8">
    <location>
        <begin position="144"/>
        <end position="393"/>
    </location>
</feature>
<dbReference type="GO" id="GO:0005576">
    <property type="term" value="C:extracellular region"/>
    <property type="evidence" value="ECO:0007669"/>
    <property type="project" value="UniProtKB-SubCell"/>
</dbReference>
<evidence type="ECO:0000313" key="9">
    <source>
        <dbReference type="EMBL" id="CAG9765337.1"/>
    </source>
</evidence>
<dbReference type="PANTHER" id="PTHR24256">
    <property type="entry name" value="TRYPTASE-RELATED"/>
    <property type="match status" value="1"/>
</dbReference>
<evidence type="ECO:0000256" key="6">
    <source>
        <dbReference type="ARBA" id="ARBA00076468"/>
    </source>
</evidence>
<dbReference type="InterPro" id="IPR001314">
    <property type="entry name" value="Peptidase_S1A"/>
</dbReference>
<proteinExistence type="inferred from homology"/>
<evidence type="ECO:0000256" key="3">
    <source>
        <dbReference type="ARBA" id="ARBA00023157"/>
    </source>
</evidence>
<dbReference type="InterPro" id="IPR009003">
    <property type="entry name" value="Peptidase_S1_PA"/>
</dbReference>
<keyword evidence="2" id="KW-0964">Secreted</keyword>
<name>A0A9N9ML88_9CUCU</name>
<evidence type="ECO:0000313" key="10">
    <source>
        <dbReference type="Proteomes" id="UP001152799"/>
    </source>
</evidence>
<dbReference type="CDD" id="cd00190">
    <property type="entry name" value="Tryp_SPc"/>
    <property type="match status" value="1"/>
</dbReference>
<evidence type="ECO:0000256" key="7">
    <source>
        <dbReference type="SAM" id="SignalP"/>
    </source>
</evidence>
<feature type="signal peptide" evidence="7">
    <location>
        <begin position="1"/>
        <end position="18"/>
    </location>
</feature>
<organism evidence="9 10">
    <name type="scientific">Ceutorhynchus assimilis</name>
    <name type="common">cabbage seed weevil</name>
    <dbReference type="NCBI Taxonomy" id="467358"/>
    <lineage>
        <taxon>Eukaryota</taxon>
        <taxon>Metazoa</taxon>
        <taxon>Ecdysozoa</taxon>
        <taxon>Arthropoda</taxon>
        <taxon>Hexapoda</taxon>
        <taxon>Insecta</taxon>
        <taxon>Pterygota</taxon>
        <taxon>Neoptera</taxon>
        <taxon>Endopterygota</taxon>
        <taxon>Coleoptera</taxon>
        <taxon>Polyphaga</taxon>
        <taxon>Cucujiformia</taxon>
        <taxon>Curculionidae</taxon>
        <taxon>Ceutorhynchinae</taxon>
        <taxon>Ceutorhynchus</taxon>
    </lineage>
</organism>
<comment type="similarity">
    <text evidence="4">Belongs to the peptidase S1 family. CLIP subfamily.</text>
</comment>
<dbReference type="FunFam" id="2.40.10.10:FF:000038">
    <property type="entry name" value="Serine protease"/>
    <property type="match status" value="1"/>
</dbReference>
<evidence type="ECO:0000259" key="8">
    <source>
        <dbReference type="PROSITE" id="PS50240"/>
    </source>
</evidence>
<dbReference type="SMART" id="SM00020">
    <property type="entry name" value="Tryp_SPc"/>
    <property type="match status" value="1"/>
</dbReference>
<protein>
    <recommendedName>
        <fullName evidence="5">Phenoloxidase-activating factor 2</fullName>
    </recommendedName>
    <alternativeName>
        <fullName evidence="6">Prophenoloxidase-activating factor II</fullName>
    </alternativeName>
</protein>
<dbReference type="PRINTS" id="PR00722">
    <property type="entry name" value="CHYMOTRYPSIN"/>
</dbReference>
<evidence type="ECO:0000256" key="5">
    <source>
        <dbReference type="ARBA" id="ARBA00068096"/>
    </source>
</evidence>
<dbReference type="InterPro" id="IPR001254">
    <property type="entry name" value="Trypsin_dom"/>
</dbReference>
<evidence type="ECO:0000256" key="1">
    <source>
        <dbReference type="ARBA" id="ARBA00004613"/>
    </source>
</evidence>
<dbReference type="InterPro" id="IPR041515">
    <property type="entry name" value="PPAF-2-like_Clip"/>
</dbReference>
<dbReference type="GO" id="GO:0006508">
    <property type="term" value="P:proteolysis"/>
    <property type="evidence" value="ECO:0007669"/>
    <property type="project" value="InterPro"/>
</dbReference>
<comment type="subcellular location">
    <subcellularLocation>
        <location evidence="1">Secreted</location>
    </subcellularLocation>
</comment>
<dbReference type="InterPro" id="IPR051487">
    <property type="entry name" value="Ser/Thr_Proteases_Immune/Dev"/>
</dbReference>
<evidence type="ECO:0000256" key="4">
    <source>
        <dbReference type="ARBA" id="ARBA00024195"/>
    </source>
</evidence>
<dbReference type="Pfam" id="PF00089">
    <property type="entry name" value="Trypsin"/>
    <property type="match status" value="1"/>
</dbReference>
<accession>A0A9N9ML88</accession>
<dbReference type="SUPFAM" id="SSF50494">
    <property type="entry name" value="Trypsin-like serine proteases"/>
    <property type="match status" value="1"/>
</dbReference>
<dbReference type="GO" id="GO:0004252">
    <property type="term" value="F:serine-type endopeptidase activity"/>
    <property type="evidence" value="ECO:0007669"/>
    <property type="project" value="InterPro"/>
</dbReference>
<dbReference type="EMBL" id="OU892278">
    <property type="protein sequence ID" value="CAG9765337.1"/>
    <property type="molecule type" value="Genomic_DNA"/>
</dbReference>